<protein>
    <submittedName>
        <fullName evidence="1">Uncharacterized protein</fullName>
    </submittedName>
</protein>
<organism evidence="1 2">
    <name type="scientific">Dovyalis caffra</name>
    <dbReference type="NCBI Taxonomy" id="77055"/>
    <lineage>
        <taxon>Eukaryota</taxon>
        <taxon>Viridiplantae</taxon>
        <taxon>Streptophyta</taxon>
        <taxon>Embryophyta</taxon>
        <taxon>Tracheophyta</taxon>
        <taxon>Spermatophyta</taxon>
        <taxon>Magnoliopsida</taxon>
        <taxon>eudicotyledons</taxon>
        <taxon>Gunneridae</taxon>
        <taxon>Pentapetalae</taxon>
        <taxon>rosids</taxon>
        <taxon>fabids</taxon>
        <taxon>Malpighiales</taxon>
        <taxon>Salicaceae</taxon>
        <taxon>Flacourtieae</taxon>
        <taxon>Dovyalis</taxon>
    </lineage>
</organism>
<gene>
    <name evidence="1" type="ORF">DCAF_LOCUS20646</name>
</gene>
<reference evidence="1 2" key="1">
    <citation type="submission" date="2024-01" db="EMBL/GenBank/DDBJ databases">
        <authorList>
            <person name="Waweru B."/>
        </authorList>
    </citation>
    <scope>NUCLEOTIDE SEQUENCE [LARGE SCALE GENOMIC DNA]</scope>
</reference>
<comment type="caution">
    <text evidence="1">The sequence shown here is derived from an EMBL/GenBank/DDBJ whole genome shotgun (WGS) entry which is preliminary data.</text>
</comment>
<dbReference type="Proteomes" id="UP001314170">
    <property type="component" value="Unassembled WGS sequence"/>
</dbReference>
<sequence>MEMDETKSSRTFPLSVDFRFPSQVTTESIVPCQNELIIPKLLLGYSSLERASLE</sequence>
<evidence type="ECO:0000313" key="1">
    <source>
        <dbReference type="EMBL" id="CAK7347955.1"/>
    </source>
</evidence>
<accession>A0AAV1SAH4</accession>
<dbReference type="EMBL" id="CAWUPB010001173">
    <property type="protein sequence ID" value="CAK7347955.1"/>
    <property type="molecule type" value="Genomic_DNA"/>
</dbReference>
<evidence type="ECO:0000313" key="2">
    <source>
        <dbReference type="Proteomes" id="UP001314170"/>
    </source>
</evidence>
<keyword evidence="2" id="KW-1185">Reference proteome</keyword>
<proteinExistence type="predicted"/>
<dbReference type="AlphaFoldDB" id="A0AAV1SAH4"/>
<name>A0AAV1SAH4_9ROSI</name>